<dbReference type="SMART" id="SM00903">
    <property type="entry name" value="Flavin_Reduct"/>
    <property type="match status" value="1"/>
</dbReference>
<dbReference type="PANTHER" id="PTHR30466:SF11">
    <property type="entry name" value="FLAVIN-DEPENDENT MONOOXYGENASE, REDUCTASE SUBUNIT HSAB"/>
    <property type="match status" value="1"/>
</dbReference>
<keyword evidence="5" id="KW-1185">Reference proteome</keyword>
<evidence type="ECO:0000256" key="1">
    <source>
        <dbReference type="ARBA" id="ARBA00008898"/>
    </source>
</evidence>
<accession>A0ABZ1B3Q3</accession>
<dbReference type="Proteomes" id="UP001324287">
    <property type="component" value="Chromosome"/>
</dbReference>
<comment type="similarity">
    <text evidence="1">Belongs to the non-flavoprotein flavin reductase family.</text>
</comment>
<dbReference type="Pfam" id="PF01613">
    <property type="entry name" value="Flavin_Reduct"/>
    <property type="match status" value="1"/>
</dbReference>
<organism evidence="4 5">
    <name type="scientific">Blastococcus brunescens</name>
    <dbReference type="NCBI Taxonomy" id="1564165"/>
    <lineage>
        <taxon>Bacteria</taxon>
        <taxon>Bacillati</taxon>
        <taxon>Actinomycetota</taxon>
        <taxon>Actinomycetes</taxon>
        <taxon>Geodermatophilales</taxon>
        <taxon>Geodermatophilaceae</taxon>
        <taxon>Blastococcus</taxon>
    </lineage>
</organism>
<evidence type="ECO:0000259" key="3">
    <source>
        <dbReference type="SMART" id="SM00903"/>
    </source>
</evidence>
<dbReference type="InterPro" id="IPR050268">
    <property type="entry name" value="NADH-dep_flavin_reductase"/>
</dbReference>
<dbReference type="GO" id="GO:0016491">
    <property type="term" value="F:oxidoreductase activity"/>
    <property type="evidence" value="ECO:0007669"/>
    <property type="project" value="UniProtKB-KW"/>
</dbReference>
<evidence type="ECO:0000313" key="5">
    <source>
        <dbReference type="Proteomes" id="UP001324287"/>
    </source>
</evidence>
<evidence type="ECO:0000313" key="4">
    <source>
        <dbReference type="EMBL" id="WRL65435.1"/>
    </source>
</evidence>
<dbReference type="EMBL" id="CP141261">
    <property type="protein sequence ID" value="WRL65435.1"/>
    <property type="molecule type" value="Genomic_DNA"/>
</dbReference>
<protein>
    <submittedName>
        <fullName evidence="4">Flavin reductase family protein</fullName>
        <ecNumber evidence="4">1.-.-.-</ecNumber>
    </submittedName>
</protein>
<evidence type="ECO:0000256" key="2">
    <source>
        <dbReference type="ARBA" id="ARBA00023002"/>
    </source>
</evidence>
<reference evidence="4 5" key="1">
    <citation type="submission" date="2023-12" db="EMBL/GenBank/DDBJ databases">
        <title>Blastococcus brunescens sp. nov., an actonobacterium isolated from sandstone collected in sahara desert.</title>
        <authorList>
            <person name="Gtari M."/>
            <person name="Ghodhbane F."/>
        </authorList>
    </citation>
    <scope>NUCLEOTIDE SEQUENCE [LARGE SCALE GENOMIC DNA]</scope>
    <source>
        <strain evidence="4 5">BMG 8361</strain>
    </source>
</reference>
<feature type="domain" description="Flavin reductase like" evidence="3">
    <location>
        <begin position="22"/>
        <end position="166"/>
    </location>
</feature>
<name>A0ABZ1B3Q3_9ACTN</name>
<dbReference type="InterPro" id="IPR012349">
    <property type="entry name" value="Split_barrel_FMN-bd"/>
</dbReference>
<dbReference type="Gene3D" id="2.30.110.10">
    <property type="entry name" value="Electron Transport, Fmn-binding Protein, Chain A"/>
    <property type="match status" value="1"/>
</dbReference>
<dbReference type="SUPFAM" id="SSF50475">
    <property type="entry name" value="FMN-binding split barrel"/>
    <property type="match status" value="1"/>
</dbReference>
<dbReference type="EC" id="1.-.-.-" evidence="4"/>
<gene>
    <name evidence="4" type="ORF">U6N30_07370</name>
</gene>
<keyword evidence="2 4" id="KW-0560">Oxidoreductase</keyword>
<dbReference type="RefSeq" id="WP_324276757.1">
    <property type="nucleotide sequence ID" value="NZ_CP141261.1"/>
</dbReference>
<sequence>MTETVATPGLDPQDPATFRRVLGHYPSGIAAVTSIGGNGEPVGMVVSSFTSVSLDPPLVSFSPAKTSTTWTAIRQRAAFCVNVLGADQEDTCRKLAAKGGDKFRGIEWAPDSRDLPALEGSVAWISCSLEAVHDAGDHEIAIGRVQRLTLNDGRPPLLFFRVVTGGWHPHRFSP</sequence>
<dbReference type="PANTHER" id="PTHR30466">
    <property type="entry name" value="FLAVIN REDUCTASE"/>
    <property type="match status" value="1"/>
</dbReference>
<proteinExistence type="inferred from homology"/>
<dbReference type="InterPro" id="IPR002563">
    <property type="entry name" value="Flavin_Rdtase-like_dom"/>
</dbReference>